<dbReference type="InterPro" id="IPR015947">
    <property type="entry name" value="PUA-like_sf"/>
</dbReference>
<evidence type="ECO:0000313" key="3">
    <source>
        <dbReference type="EMBL" id="VBB18498.1"/>
    </source>
</evidence>
<feature type="compositionally biased region" description="Acidic residues" evidence="1">
    <location>
        <begin position="243"/>
        <end position="274"/>
    </location>
</feature>
<feature type="region of interest" description="Disordered" evidence="1">
    <location>
        <begin position="512"/>
        <end position="562"/>
    </location>
</feature>
<evidence type="ECO:0000259" key="2">
    <source>
        <dbReference type="Pfam" id="PF01878"/>
    </source>
</evidence>
<dbReference type="SUPFAM" id="SSF88697">
    <property type="entry name" value="PUA domain-like"/>
    <property type="match status" value="1"/>
</dbReference>
<dbReference type="EMBL" id="UPSH01000001">
    <property type="protein sequence ID" value="VBB18498.1"/>
    <property type="molecule type" value="Genomic_DNA"/>
</dbReference>
<gene>
    <name evidence="3" type="ORF">YASMINEVIRUS_961</name>
</gene>
<feature type="compositionally biased region" description="Acidic residues" evidence="1">
    <location>
        <begin position="345"/>
        <end position="378"/>
    </location>
</feature>
<sequence>MSRSRKVPKDEPVEDDDDDRVDDDADNNGTGDDENNNEDDNPDSDADSADDDEGHSDKTRSDKSHNAKKSDILYESKVDGLTVSQKCNFWLHIVSKDQWESIKANTEKGNLYLGSYSGRPIKSDDVILFYMKDLKGKPSGFVAVGQVCKDMEVNKTNKRVYADKNLNRFITELSVISILHDMCKMKDLNDAIGSANTPITSSTRFSLSLLRGEGVFVEVPYKQLGLAIVKELIAINDKYYAQQEEEQEEEQEEGDGGDESAIEDNEEEEEEEDEKTPISKIKVKGKMAKTKAVDSDENEDDDEDDESHISNKSRKSQTSEVSSKSTKSSKISKISTSSKGVKSEEDNEGDETEEGDDNSDIDEPDENAQNDEDLDPDSEEVKIVPNTPIMLIICDKLRRSLKRLKQKNSKIKSILNHCTFCSTCDVTNNNPYELNLTLARIDESSIKFIVNDYERALNAYLEGAPYPKNTNKEFIKIHHMTDSLYYSGDVLIEYSTRVEPIIEISEAKPKVVSKTKAPPKVPSKTTTKVATTKTPVKNPTKPNVKVTTTKKTPVKKTPAKTK</sequence>
<comment type="caution">
    <text evidence="3">The sequence shown here is derived from an EMBL/GenBank/DDBJ whole genome shotgun (WGS) entry which is preliminary data.</text>
</comment>
<feature type="compositionally biased region" description="Low complexity" evidence="1">
    <location>
        <begin position="512"/>
        <end position="551"/>
    </location>
</feature>
<evidence type="ECO:0000313" key="4">
    <source>
        <dbReference type="Proteomes" id="UP000594342"/>
    </source>
</evidence>
<dbReference type="Pfam" id="PF01878">
    <property type="entry name" value="EVE"/>
    <property type="match status" value="1"/>
</dbReference>
<feature type="compositionally biased region" description="Acidic residues" evidence="1">
    <location>
        <begin position="295"/>
        <end position="306"/>
    </location>
</feature>
<feature type="compositionally biased region" description="Basic residues" evidence="1">
    <location>
        <begin position="552"/>
        <end position="562"/>
    </location>
</feature>
<keyword evidence="4" id="KW-1185">Reference proteome</keyword>
<feature type="compositionally biased region" description="Acidic residues" evidence="1">
    <location>
        <begin position="12"/>
        <end position="54"/>
    </location>
</feature>
<feature type="region of interest" description="Disordered" evidence="1">
    <location>
        <begin position="1"/>
        <end position="66"/>
    </location>
</feature>
<feature type="domain" description="EVE" evidence="2">
    <location>
        <begin position="88"/>
        <end position="206"/>
    </location>
</feature>
<feature type="compositionally biased region" description="Basic and acidic residues" evidence="1">
    <location>
        <begin position="55"/>
        <end position="66"/>
    </location>
</feature>
<organism evidence="3 4">
    <name type="scientific">Yasminevirus sp. GU-2018</name>
    <dbReference type="NCBI Taxonomy" id="2420051"/>
    <lineage>
        <taxon>Viruses</taxon>
        <taxon>Varidnaviria</taxon>
        <taxon>Bamfordvirae</taxon>
        <taxon>Nucleocytoviricota</taxon>
        <taxon>Megaviricetes</taxon>
        <taxon>Imitervirales</taxon>
        <taxon>Mimiviridae</taxon>
        <taxon>Klosneuvirinae</taxon>
        <taxon>Yasminevirus</taxon>
        <taxon>Yasminevirus saudimassiliense</taxon>
    </lineage>
</organism>
<protein>
    <recommendedName>
        <fullName evidence="2">EVE domain-containing protein</fullName>
    </recommendedName>
</protein>
<reference evidence="3 4" key="1">
    <citation type="submission" date="2018-10" db="EMBL/GenBank/DDBJ databases">
        <authorList>
            <consortium name="IHU Genomes"/>
        </authorList>
    </citation>
    <scope>NUCLEOTIDE SEQUENCE [LARGE SCALE GENOMIC DNA]</scope>
    <source>
        <strain evidence="3 4">A1</strain>
    </source>
</reference>
<name>A0A5K0U916_9VIRU</name>
<evidence type="ECO:0000256" key="1">
    <source>
        <dbReference type="SAM" id="MobiDB-lite"/>
    </source>
</evidence>
<dbReference type="Gene3D" id="3.10.590.10">
    <property type="entry name" value="ph1033 like domains"/>
    <property type="match status" value="1"/>
</dbReference>
<dbReference type="InterPro" id="IPR002740">
    <property type="entry name" value="EVE_domain"/>
</dbReference>
<feature type="region of interest" description="Disordered" evidence="1">
    <location>
        <begin position="242"/>
        <end position="382"/>
    </location>
</feature>
<feature type="compositionally biased region" description="Low complexity" evidence="1">
    <location>
        <begin position="316"/>
        <end position="340"/>
    </location>
</feature>
<dbReference type="Proteomes" id="UP000594342">
    <property type="component" value="Unassembled WGS sequence"/>
</dbReference>
<accession>A0A5K0U916</accession>
<proteinExistence type="predicted"/>